<proteinExistence type="predicted"/>
<dbReference type="PIRSF" id="PIRSF018266">
    <property type="entry name" value="FecR"/>
    <property type="match status" value="1"/>
</dbReference>
<evidence type="ECO:0000259" key="2">
    <source>
        <dbReference type="Pfam" id="PF04773"/>
    </source>
</evidence>
<dbReference type="InterPro" id="IPR006860">
    <property type="entry name" value="FecR"/>
</dbReference>
<dbReference type="Gene3D" id="2.60.120.1440">
    <property type="match status" value="1"/>
</dbReference>
<dbReference type="PANTHER" id="PTHR30273:SF2">
    <property type="entry name" value="PROTEIN FECR"/>
    <property type="match status" value="1"/>
</dbReference>
<keyword evidence="1" id="KW-0472">Membrane</keyword>
<dbReference type="Pfam" id="PF16344">
    <property type="entry name" value="FecR_C"/>
    <property type="match status" value="1"/>
</dbReference>
<organism evidence="4 5">
    <name type="scientific">Bacteroides faecium</name>
    <dbReference type="NCBI Taxonomy" id="2715212"/>
    <lineage>
        <taxon>Bacteria</taxon>
        <taxon>Pseudomonadati</taxon>
        <taxon>Bacteroidota</taxon>
        <taxon>Bacteroidia</taxon>
        <taxon>Bacteroidales</taxon>
        <taxon>Bacteroidaceae</taxon>
        <taxon>Bacteroides</taxon>
    </lineage>
</organism>
<name>A0A6H0KSQ8_9BACE</name>
<dbReference type="PANTHER" id="PTHR30273">
    <property type="entry name" value="PERIPLASMIC SIGNAL SENSOR AND SIGMA FACTOR ACTIVATOR FECR-RELATED"/>
    <property type="match status" value="1"/>
</dbReference>
<dbReference type="RefSeq" id="WP_167965755.1">
    <property type="nucleotide sequence ID" value="NZ_CP050831.1"/>
</dbReference>
<evidence type="ECO:0000313" key="5">
    <source>
        <dbReference type="Proteomes" id="UP000501780"/>
    </source>
</evidence>
<keyword evidence="1" id="KW-0812">Transmembrane</keyword>
<dbReference type="Proteomes" id="UP000501780">
    <property type="component" value="Chromosome"/>
</dbReference>
<gene>
    <name evidence="4" type="ORF">BacF7301_20475</name>
</gene>
<dbReference type="KEGG" id="bfc:BacF7301_20475"/>
<evidence type="ECO:0000313" key="4">
    <source>
        <dbReference type="EMBL" id="QIU96382.1"/>
    </source>
</evidence>
<protein>
    <submittedName>
        <fullName evidence="4">FecR family protein</fullName>
    </submittedName>
</protein>
<feature type="domain" description="Protein FecR C-terminal" evidence="3">
    <location>
        <begin position="243"/>
        <end position="311"/>
    </location>
</feature>
<dbReference type="InterPro" id="IPR032508">
    <property type="entry name" value="FecR_C"/>
</dbReference>
<dbReference type="Gene3D" id="3.55.50.30">
    <property type="match status" value="1"/>
</dbReference>
<dbReference type="GO" id="GO:0016989">
    <property type="term" value="F:sigma factor antagonist activity"/>
    <property type="evidence" value="ECO:0007669"/>
    <property type="project" value="TreeGrafter"/>
</dbReference>
<accession>A0A6H0KSQ8</accession>
<evidence type="ECO:0000256" key="1">
    <source>
        <dbReference type="SAM" id="Phobius"/>
    </source>
</evidence>
<feature type="domain" description="FecR protein" evidence="2">
    <location>
        <begin position="115"/>
        <end position="200"/>
    </location>
</feature>
<evidence type="ECO:0000259" key="3">
    <source>
        <dbReference type="Pfam" id="PF16344"/>
    </source>
</evidence>
<dbReference type="AlphaFoldDB" id="A0A6H0KSQ8"/>
<keyword evidence="5" id="KW-1185">Reference proteome</keyword>
<dbReference type="InterPro" id="IPR012373">
    <property type="entry name" value="Ferrdict_sens_TM"/>
</dbReference>
<dbReference type="Pfam" id="PF04773">
    <property type="entry name" value="FecR"/>
    <property type="match status" value="1"/>
</dbReference>
<keyword evidence="1" id="KW-1133">Transmembrane helix</keyword>
<sequence>MEKNEVNRLIKGLLADKLDWDEKKKLSQHKLIEERMKRQWKHTTSESSEQEMKERIWQRLENCRKATQTRTYTFSFRQFLVAASILLFTIGGSLWLMKHYANSPKPEYINFTAEKALLYILPDSSHVWMQPKSRICYAKDFEKQREVWLKGEALFDVTKGKKNNFRVHIPKAYIEVKGTSFSVKNKRKDKNEIILYEGKIDFNIKNASHSISLKPKDKIIYNPETTEIEIETVNHTRWENGRYLFTDITLEELVEIINQKYTSRLVLAKEINKQYKYTGSLNYDEQLEDVIKKICYSMSLKAEKKGEEILIH</sequence>
<feature type="transmembrane region" description="Helical" evidence="1">
    <location>
        <begin position="79"/>
        <end position="97"/>
    </location>
</feature>
<reference evidence="4 5" key="1">
    <citation type="submission" date="2020-03" db="EMBL/GenBank/DDBJ databases">
        <title>Genomic analysis of Bacteroides faecium CBA7301.</title>
        <authorList>
            <person name="Kim J."/>
            <person name="Roh S.W."/>
        </authorList>
    </citation>
    <scope>NUCLEOTIDE SEQUENCE [LARGE SCALE GENOMIC DNA]</scope>
    <source>
        <strain evidence="4 5">CBA7301</strain>
    </source>
</reference>
<dbReference type="EMBL" id="CP050831">
    <property type="protein sequence ID" value="QIU96382.1"/>
    <property type="molecule type" value="Genomic_DNA"/>
</dbReference>